<evidence type="ECO:0000313" key="2">
    <source>
        <dbReference type="Proteomes" id="UP000696485"/>
    </source>
</evidence>
<comment type="caution">
    <text evidence="1">The sequence shown here is derived from an EMBL/GenBank/DDBJ whole genome shotgun (WGS) entry which is preliminary data.</text>
</comment>
<evidence type="ECO:0000313" key="1">
    <source>
        <dbReference type="EMBL" id="KAF9328748.1"/>
    </source>
</evidence>
<organism evidence="1 2">
    <name type="scientific">Podila minutissima</name>
    <dbReference type="NCBI Taxonomy" id="64525"/>
    <lineage>
        <taxon>Eukaryota</taxon>
        <taxon>Fungi</taxon>
        <taxon>Fungi incertae sedis</taxon>
        <taxon>Mucoromycota</taxon>
        <taxon>Mortierellomycotina</taxon>
        <taxon>Mortierellomycetes</taxon>
        <taxon>Mortierellales</taxon>
        <taxon>Mortierellaceae</taxon>
        <taxon>Podila</taxon>
    </lineage>
</organism>
<reference evidence="1" key="1">
    <citation type="journal article" date="2020" name="Fungal Divers.">
        <title>Resolving the Mortierellaceae phylogeny through synthesis of multi-gene phylogenetics and phylogenomics.</title>
        <authorList>
            <person name="Vandepol N."/>
            <person name="Liber J."/>
            <person name="Desiro A."/>
            <person name="Na H."/>
            <person name="Kennedy M."/>
            <person name="Barry K."/>
            <person name="Grigoriev I.V."/>
            <person name="Miller A.N."/>
            <person name="O'Donnell K."/>
            <person name="Stajich J.E."/>
            <person name="Bonito G."/>
        </authorList>
    </citation>
    <scope>NUCLEOTIDE SEQUENCE</scope>
    <source>
        <strain evidence="1">NVP1</strain>
    </source>
</reference>
<dbReference type="AlphaFoldDB" id="A0A9P5VK93"/>
<dbReference type="InterPro" id="IPR032675">
    <property type="entry name" value="LRR_dom_sf"/>
</dbReference>
<protein>
    <submittedName>
        <fullName evidence="1">Uncharacterized protein</fullName>
    </submittedName>
</protein>
<accession>A0A9P5VK93</accession>
<name>A0A9P5VK93_9FUNG</name>
<dbReference type="Gene3D" id="3.80.10.10">
    <property type="entry name" value="Ribonuclease Inhibitor"/>
    <property type="match status" value="1"/>
</dbReference>
<dbReference type="Proteomes" id="UP000696485">
    <property type="component" value="Unassembled WGS sequence"/>
</dbReference>
<sequence>MTISYEKDQAPCLLQGVKKLIVEGGDLWTPEYLPALLPFMRSIHTLVLMPSSWSQTLKIPWQQSQIFDIPLQSVLEACPSIDTLVISGAASLCLNKDDPPQSIQDTWHAFRLSRFIITNVTTTMETMDSFLSACPQLVSFQAKNIHLRTPGAPRHHLQNTPSLPIENLLQRAALLCPNLVDISITPNSCAPIDTFELLLAKFVQLFSQTKHLDVRTAVHIDPSWVPTSRVAKFLGQVTSIELVTQVHAAQDMDRLLKHTHVLEHLKSYNSPYSRLGETEYPNLTNDHAVGMTAARLKRGNGLKNHDSFWDYNISGQPYRKHRISKLSQQVSKRLVHKWMMERRHTSLVASWRCLHLREVELYVPDVGRQEGVFRFLRHACPSVEHLTLHLSELKVRQADKATRVTYERYTETVSRWRPRALKHQCKSWTHEAQRAVHTKYWMMHESTLEALGGLSRLETLVLRCAKVLGVLCPKDFEFLRTAGASRGGGGGISSSGGDIEGVNAADDRVLCPRLKELRVASRLELNCGLSKEEPHEDKRVFVNALKSMRPGVEFSF</sequence>
<gene>
    <name evidence="1" type="ORF">BG006_008121</name>
</gene>
<proteinExistence type="predicted"/>
<keyword evidence="2" id="KW-1185">Reference proteome</keyword>
<dbReference type="EMBL" id="JAAAUY010000536">
    <property type="protein sequence ID" value="KAF9328748.1"/>
    <property type="molecule type" value="Genomic_DNA"/>
</dbReference>